<feature type="region of interest" description="Disordered" evidence="1">
    <location>
        <begin position="447"/>
        <end position="503"/>
    </location>
</feature>
<evidence type="ECO:0000256" key="1">
    <source>
        <dbReference type="SAM" id="MobiDB-lite"/>
    </source>
</evidence>
<feature type="compositionally biased region" description="Basic and acidic residues" evidence="1">
    <location>
        <begin position="492"/>
        <end position="503"/>
    </location>
</feature>
<dbReference type="AlphaFoldDB" id="A0A0C9XUG4"/>
<sequence>MDFLPLDGIGLVPQVDFRTIGNDLWIGLNASCDTIPSEAPAYVDHQDKQRVADSFRAKGPTGLYLEMEWALDADWYDPNASWRPFMPLPSGGSEEWYYQMDQHTPPNPESRSPHYTIFPSLLSTMEDDLQALESCVIAIAKSSIFSNRAMRPGLYDFAQLKGTFDSIESLEHFGANVKRQALDYLGFLAWWTLSASGWDLYIPQETVDRIMGFGLEGRRKRGVLIELERDWRQINFPHLLRHQIPVYYRWSESLQDTQRFRSLSPHILRAFDELRRTTSDGKVFAVDLPEFASDFEIMKDYDEFFQRRVFHNTPAPDLEFRGDWDYAVVDFQGWMYRPIDLETAREFAKLFGSHVVRREKRTSVIFRRWEAFNFDDSIMAPAGLDDSINARDLVRGNVEIREIHKSFFAPVQRQKFDLNGFPDYGPSLGDNIPQSAIPVSWVDAMASTDQSSKRSSSSGPNRGRSHARSTNRSGPYPRPRSSSPSYRATYQRRKETSPETAREQLVRRLRVQGNILGSTSLWQPPIEAEWNTAFLDEGVILFPDNRTQIRLRYWTLCSTVTIRMRHVLDFAISRGMRFLIAIPFDALPRFHQLEKSTMADLTKRTYDTGFQESPLTYSKGGSAFMDQYLGKLADILRRPHARAVIALGGPTSWIARFYGGERLVEEYMSGPSIQVTVHHRGRVAVAPFLDMPVFHDQLSKQEVELIHGYIPLGNPTEDRWAFPTSELFEEFSNHWRGEWNQGCERIMGNIARSLESGSLTPLTRREWREYLRSNNRGEHAPAPGSVPKDADFSFVENTLDSAFPVKWHGHHIRDIFLPEDFTVPSSGN</sequence>
<name>A0A0C9XUG4_9AGAR</name>
<protein>
    <submittedName>
        <fullName evidence="2">Uncharacterized protein</fullName>
    </submittedName>
</protein>
<accession>A0A0C9XUG4</accession>
<gene>
    <name evidence="2" type="ORF">K443DRAFT_91512</name>
</gene>
<reference evidence="3" key="2">
    <citation type="submission" date="2015-01" db="EMBL/GenBank/DDBJ databases">
        <title>Evolutionary Origins and Diversification of the Mycorrhizal Mutualists.</title>
        <authorList>
            <consortium name="DOE Joint Genome Institute"/>
            <consortium name="Mycorrhizal Genomics Consortium"/>
            <person name="Kohler A."/>
            <person name="Kuo A."/>
            <person name="Nagy L.G."/>
            <person name="Floudas D."/>
            <person name="Copeland A."/>
            <person name="Barry K.W."/>
            <person name="Cichocki N."/>
            <person name="Veneault-Fourrey C."/>
            <person name="LaButti K."/>
            <person name="Lindquist E.A."/>
            <person name="Lipzen A."/>
            <person name="Lundell T."/>
            <person name="Morin E."/>
            <person name="Murat C."/>
            <person name="Riley R."/>
            <person name="Ohm R."/>
            <person name="Sun H."/>
            <person name="Tunlid A."/>
            <person name="Henrissat B."/>
            <person name="Grigoriev I.V."/>
            <person name="Hibbett D.S."/>
            <person name="Martin F."/>
        </authorList>
    </citation>
    <scope>NUCLEOTIDE SEQUENCE [LARGE SCALE GENOMIC DNA]</scope>
    <source>
        <strain evidence="3">LaAM-08-1</strain>
    </source>
</reference>
<dbReference type="Proteomes" id="UP000054477">
    <property type="component" value="Unassembled WGS sequence"/>
</dbReference>
<evidence type="ECO:0000313" key="2">
    <source>
        <dbReference type="EMBL" id="KIK05314.1"/>
    </source>
</evidence>
<feature type="compositionally biased region" description="Low complexity" evidence="1">
    <location>
        <begin position="453"/>
        <end position="462"/>
    </location>
</feature>
<keyword evidence="3" id="KW-1185">Reference proteome</keyword>
<dbReference type="OrthoDB" id="2921818at2759"/>
<dbReference type="HOGENOM" id="CLU_016547_0_0_1"/>
<organism evidence="2 3">
    <name type="scientific">Laccaria amethystina LaAM-08-1</name>
    <dbReference type="NCBI Taxonomy" id="1095629"/>
    <lineage>
        <taxon>Eukaryota</taxon>
        <taxon>Fungi</taxon>
        <taxon>Dikarya</taxon>
        <taxon>Basidiomycota</taxon>
        <taxon>Agaricomycotina</taxon>
        <taxon>Agaricomycetes</taxon>
        <taxon>Agaricomycetidae</taxon>
        <taxon>Agaricales</taxon>
        <taxon>Agaricineae</taxon>
        <taxon>Hydnangiaceae</taxon>
        <taxon>Laccaria</taxon>
    </lineage>
</organism>
<proteinExistence type="predicted"/>
<dbReference type="EMBL" id="KN838561">
    <property type="protein sequence ID" value="KIK05314.1"/>
    <property type="molecule type" value="Genomic_DNA"/>
</dbReference>
<evidence type="ECO:0000313" key="3">
    <source>
        <dbReference type="Proteomes" id="UP000054477"/>
    </source>
</evidence>
<feature type="compositionally biased region" description="Low complexity" evidence="1">
    <location>
        <begin position="472"/>
        <end position="487"/>
    </location>
</feature>
<reference evidence="2 3" key="1">
    <citation type="submission" date="2014-04" db="EMBL/GenBank/DDBJ databases">
        <authorList>
            <consortium name="DOE Joint Genome Institute"/>
            <person name="Kuo A."/>
            <person name="Kohler A."/>
            <person name="Nagy L.G."/>
            <person name="Floudas D."/>
            <person name="Copeland A."/>
            <person name="Barry K.W."/>
            <person name="Cichocki N."/>
            <person name="Veneault-Fourrey C."/>
            <person name="LaButti K."/>
            <person name="Lindquist E.A."/>
            <person name="Lipzen A."/>
            <person name="Lundell T."/>
            <person name="Morin E."/>
            <person name="Murat C."/>
            <person name="Sun H."/>
            <person name="Tunlid A."/>
            <person name="Henrissat B."/>
            <person name="Grigoriev I.V."/>
            <person name="Hibbett D.S."/>
            <person name="Martin F."/>
            <person name="Nordberg H.P."/>
            <person name="Cantor M.N."/>
            <person name="Hua S.X."/>
        </authorList>
    </citation>
    <scope>NUCLEOTIDE SEQUENCE [LARGE SCALE GENOMIC DNA]</scope>
    <source>
        <strain evidence="2 3">LaAM-08-1</strain>
    </source>
</reference>